<accession>A0A1H9W4F5</accession>
<sequence length="565" mass="60606">MTTAEPAPPSRRRPTLDKPRPASPQPGPDEQLPWAVPVLGLVALVIIAGGALWATLDWLERIAAVKVDPSTAINGKDYVTAKLDAVKIALSVVAGGGALFALYLAVRRQRTAERDLRARLDAQTHTEDDARARRVTELFTKAADQLGSDKAPVRLAALYALERLGQDNRDQRATIASLWCAYLRMPYAPAPAALTPQPAVTHPAGGVPRPLLRGPRRRAGIHRPDPSAQPDPMAVDVEALLERDVRLSVQRLLAKHLLTRPDGQHVLDYWPEIPGLDLTEATLINFDLSHCSVPSISMDGATFTGTTLFAGTTFTHNASFVGATFTRGALFADATFTRDATFTGATFAHDTSFGSATFARDALFGSATFAQDALFGGATFAGSARFSRVTFTGGAEFSTATFTRTAWFSHTTFARDARFSGAIFTGDVEFGGAMFTGVAAFAGATFTGTTRFSRVTFTRVTSFIGATFSGTTWFAKATFTGDTTFASATFAIDTWFNHAVFASTARCLSARVRLPMERPPQQLPPQGGAWPQGWACVAAEPADEDAQWGWLLPVPVVLSQVTDLS</sequence>
<gene>
    <name evidence="3" type="ORF">SAMN05216188_13065</name>
</gene>
<keyword evidence="2" id="KW-1133">Transmembrane helix</keyword>
<dbReference type="Proteomes" id="UP000199352">
    <property type="component" value="Unassembled WGS sequence"/>
</dbReference>
<proteinExistence type="predicted"/>
<dbReference type="STRING" id="402600.SAMN05216188_13065"/>
<dbReference type="Gene3D" id="2.160.20.80">
    <property type="entry name" value="E3 ubiquitin-protein ligase SopA"/>
    <property type="match status" value="2"/>
</dbReference>
<feature type="region of interest" description="Disordered" evidence="1">
    <location>
        <begin position="1"/>
        <end position="30"/>
    </location>
</feature>
<keyword evidence="2" id="KW-0812">Transmembrane</keyword>
<dbReference type="InterPro" id="IPR001646">
    <property type="entry name" value="5peptide_repeat"/>
</dbReference>
<evidence type="ECO:0000256" key="1">
    <source>
        <dbReference type="SAM" id="MobiDB-lite"/>
    </source>
</evidence>
<protein>
    <submittedName>
        <fullName evidence="3">Pentapeptide repeat-containing protein</fullName>
    </submittedName>
</protein>
<reference evidence="4" key="1">
    <citation type="submission" date="2016-10" db="EMBL/GenBank/DDBJ databases">
        <authorList>
            <person name="Varghese N."/>
            <person name="Submissions S."/>
        </authorList>
    </citation>
    <scope>NUCLEOTIDE SEQUENCE [LARGE SCALE GENOMIC DNA]</scope>
    <source>
        <strain evidence="4">CGMCC 4.3525</strain>
    </source>
</reference>
<evidence type="ECO:0000256" key="2">
    <source>
        <dbReference type="SAM" id="Phobius"/>
    </source>
</evidence>
<organism evidence="3 4">
    <name type="scientific">Lentzea xinjiangensis</name>
    <dbReference type="NCBI Taxonomy" id="402600"/>
    <lineage>
        <taxon>Bacteria</taxon>
        <taxon>Bacillati</taxon>
        <taxon>Actinomycetota</taxon>
        <taxon>Actinomycetes</taxon>
        <taxon>Pseudonocardiales</taxon>
        <taxon>Pseudonocardiaceae</taxon>
        <taxon>Lentzea</taxon>
    </lineage>
</organism>
<keyword evidence="4" id="KW-1185">Reference proteome</keyword>
<evidence type="ECO:0000313" key="3">
    <source>
        <dbReference type="EMBL" id="SES28641.1"/>
    </source>
</evidence>
<feature type="transmembrane region" description="Helical" evidence="2">
    <location>
        <begin position="34"/>
        <end position="56"/>
    </location>
</feature>
<dbReference type="OrthoDB" id="8440251at2"/>
<evidence type="ECO:0000313" key="4">
    <source>
        <dbReference type="Proteomes" id="UP000199352"/>
    </source>
</evidence>
<dbReference type="AlphaFoldDB" id="A0A1H9W4F5"/>
<dbReference type="RefSeq" id="WP_143116449.1">
    <property type="nucleotide sequence ID" value="NZ_FOFR01000030.1"/>
</dbReference>
<name>A0A1H9W4F5_9PSEU</name>
<feature type="transmembrane region" description="Helical" evidence="2">
    <location>
        <begin position="85"/>
        <end position="106"/>
    </location>
</feature>
<dbReference type="Pfam" id="PF13576">
    <property type="entry name" value="Pentapeptide_3"/>
    <property type="match status" value="3"/>
</dbReference>
<keyword evidence="2" id="KW-0472">Membrane</keyword>
<dbReference type="EMBL" id="FOFR01000030">
    <property type="protein sequence ID" value="SES28641.1"/>
    <property type="molecule type" value="Genomic_DNA"/>
</dbReference>